<evidence type="ECO:0000256" key="1">
    <source>
        <dbReference type="SAM" id="Phobius"/>
    </source>
</evidence>
<proteinExistence type="predicted"/>
<dbReference type="GeneID" id="93922595"/>
<keyword evidence="1" id="KW-0812">Transmembrane</keyword>
<dbReference type="InterPro" id="IPR031551">
    <property type="entry name" value="Asp4"/>
</dbReference>
<reference evidence="2 3" key="1">
    <citation type="submission" date="2010-12" db="EMBL/GenBank/DDBJ databases">
        <authorList>
            <person name="Muzny D."/>
            <person name="Qin X."/>
            <person name="Deng J."/>
            <person name="Jiang H."/>
            <person name="Liu Y."/>
            <person name="Qu J."/>
            <person name="Song X.-Z."/>
            <person name="Zhang L."/>
            <person name="Thornton R."/>
            <person name="Coyle M."/>
            <person name="Francisco L."/>
            <person name="Jackson L."/>
            <person name="Javaid M."/>
            <person name="Korchina V."/>
            <person name="Kovar C."/>
            <person name="Mata R."/>
            <person name="Mathew T."/>
            <person name="Ngo R."/>
            <person name="Nguyen L."/>
            <person name="Nguyen N."/>
            <person name="Okwuonu G."/>
            <person name="Ongeri F."/>
            <person name="Pham C."/>
            <person name="Simmons D."/>
            <person name="Wilczek-Boney K."/>
            <person name="Hale W."/>
            <person name="Jakkamsetti A."/>
            <person name="Pham P."/>
            <person name="Ruth R."/>
            <person name="San Lucas F."/>
            <person name="Warren J."/>
            <person name="Zhang J."/>
            <person name="Zhao Z."/>
            <person name="Zhou C."/>
            <person name="Zhu D."/>
            <person name="Lee S."/>
            <person name="Bess C."/>
            <person name="Blankenburg K."/>
            <person name="Forbes L."/>
            <person name="Fu Q."/>
            <person name="Gubbala S."/>
            <person name="Hirani K."/>
            <person name="Jayaseelan J.C."/>
            <person name="Lara F."/>
            <person name="Munidasa M."/>
            <person name="Palculict T."/>
            <person name="Patil S."/>
            <person name="Pu L.-L."/>
            <person name="Saada N."/>
            <person name="Tang L."/>
            <person name="Weissenberger G."/>
            <person name="Zhu Y."/>
            <person name="Hemphill L."/>
            <person name="Shang Y."/>
            <person name="Youmans B."/>
            <person name="Ayvaz T."/>
            <person name="Ross M."/>
            <person name="Santibanez J."/>
            <person name="Aqrawi P."/>
            <person name="Gross S."/>
            <person name="Joshi V."/>
            <person name="Fowler G."/>
            <person name="Nazareth L."/>
            <person name="Reid J."/>
            <person name="Worley K."/>
            <person name="Petrosino J."/>
            <person name="Highlander S."/>
            <person name="Gibbs R."/>
        </authorList>
    </citation>
    <scope>NUCLEOTIDE SEQUENCE [LARGE SCALE GENOMIC DNA]</scope>
    <source>
        <strain evidence="2 3">ATCC 700641</strain>
    </source>
</reference>
<dbReference type="AlphaFoldDB" id="E7S953"/>
<keyword evidence="1" id="KW-1133">Transmembrane helix</keyword>
<dbReference type="Proteomes" id="UP000002814">
    <property type="component" value="Unassembled WGS sequence"/>
</dbReference>
<protein>
    <recommendedName>
        <fullName evidence="4">Accessory secretory protein Asp4</fullName>
    </recommendedName>
</protein>
<organism evidence="2 3">
    <name type="scientific">Streptococcus australis ATCC 700641</name>
    <dbReference type="NCBI Taxonomy" id="888833"/>
    <lineage>
        <taxon>Bacteria</taxon>
        <taxon>Bacillati</taxon>
        <taxon>Bacillota</taxon>
        <taxon>Bacilli</taxon>
        <taxon>Lactobacillales</taxon>
        <taxon>Streptococcaceae</taxon>
        <taxon>Streptococcus</taxon>
    </lineage>
</organism>
<sequence length="59" mass="6787">MSNKDLFHEEVEGRMEKLKQKPIKKEKATTGERINKIFTTLFGLVIIVGLLFTLLGLLR</sequence>
<evidence type="ECO:0008006" key="4">
    <source>
        <dbReference type="Google" id="ProtNLM"/>
    </source>
</evidence>
<accession>E7S953</accession>
<evidence type="ECO:0000313" key="3">
    <source>
        <dbReference type="Proteomes" id="UP000002814"/>
    </source>
</evidence>
<gene>
    <name evidence="2" type="ORF">HMPREF9421_0589</name>
</gene>
<name>E7S953_9STRE</name>
<dbReference type="PATRIC" id="fig|888833.12.peg.1331"/>
<dbReference type="EMBL" id="AEQR01000010">
    <property type="protein sequence ID" value="EFV99944.1"/>
    <property type="molecule type" value="Genomic_DNA"/>
</dbReference>
<comment type="caution">
    <text evidence="2">The sequence shown here is derived from an EMBL/GenBank/DDBJ whole genome shotgun (WGS) entry which is preliminary data.</text>
</comment>
<dbReference type="HOGENOM" id="CLU_210467_0_0_9"/>
<dbReference type="RefSeq" id="WP_006595504.1">
    <property type="nucleotide sequence ID" value="NZ_AFUD01000018.1"/>
</dbReference>
<evidence type="ECO:0000313" key="2">
    <source>
        <dbReference type="EMBL" id="EFV99944.1"/>
    </source>
</evidence>
<feature type="transmembrane region" description="Helical" evidence="1">
    <location>
        <begin position="37"/>
        <end position="58"/>
    </location>
</feature>
<dbReference type="Pfam" id="PF16996">
    <property type="entry name" value="Asp4"/>
    <property type="match status" value="1"/>
</dbReference>
<keyword evidence="3" id="KW-1185">Reference proteome</keyword>
<keyword evidence="1" id="KW-0472">Membrane</keyword>